<proteinExistence type="predicted"/>
<gene>
    <name evidence="1" type="ORF">Tci_639923</name>
</gene>
<dbReference type="AlphaFoldDB" id="A0A699JZI6"/>
<dbReference type="PANTHER" id="PTHR33702:SF5">
    <property type="entry name" value="OS01G0308600 PROTEIN"/>
    <property type="match status" value="1"/>
</dbReference>
<accession>A0A699JZI6</accession>
<comment type="caution">
    <text evidence="1">The sequence shown here is derived from an EMBL/GenBank/DDBJ whole genome shotgun (WGS) entry which is preliminary data.</text>
</comment>
<organism evidence="1">
    <name type="scientific">Tanacetum cinerariifolium</name>
    <name type="common">Dalmatian daisy</name>
    <name type="synonym">Chrysanthemum cinerariifolium</name>
    <dbReference type="NCBI Taxonomy" id="118510"/>
    <lineage>
        <taxon>Eukaryota</taxon>
        <taxon>Viridiplantae</taxon>
        <taxon>Streptophyta</taxon>
        <taxon>Embryophyta</taxon>
        <taxon>Tracheophyta</taxon>
        <taxon>Spermatophyta</taxon>
        <taxon>Magnoliopsida</taxon>
        <taxon>eudicotyledons</taxon>
        <taxon>Gunneridae</taxon>
        <taxon>Pentapetalae</taxon>
        <taxon>asterids</taxon>
        <taxon>campanulids</taxon>
        <taxon>Asterales</taxon>
        <taxon>Asteraceae</taxon>
        <taxon>Asteroideae</taxon>
        <taxon>Anthemideae</taxon>
        <taxon>Anthemidinae</taxon>
        <taxon>Tanacetum</taxon>
    </lineage>
</organism>
<dbReference type="PANTHER" id="PTHR33702">
    <property type="entry name" value="BNAA09G40010D PROTEIN"/>
    <property type="match status" value="1"/>
</dbReference>
<sequence length="108" mass="12442">MSFNKSARIAGLSTKVYNGVKCYWKTRGLKLKPKKWYTRARDAYVRIMMKLANTSVVRSRTMAGYNGDGFGRPSNKEYDDKIIYQIYKTLSVAQHKQHRIPTQVACSV</sequence>
<protein>
    <submittedName>
        <fullName evidence="1">Uncharacterized protein</fullName>
    </submittedName>
</protein>
<evidence type="ECO:0000313" key="1">
    <source>
        <dbReference type="EMBL" id="GFA67951.1"/>
    </source>
</evidence>
<name>A0A699JZI6_TANCI</name>
<dbReference type="EMBL" id="BKCJ010467517">
    <property type="protein sequence ID" value="GFA67951.1"/>
    <property type="molecule type" value="Genomic_DNA"/>
</dbReference>
<reference evidence="1" key="1">
    <citation type="journal article" date="2019" name="Sci. Rep.">
        <title>Draft genome of Tanacetum cinerariifolium, the natural source of mosquito coil.</title>
        <authorList>
            <person name="Yamashiro T."/>
            <person name="Shiraishi A."/>
            <person name="Satake H."/>
            <person name="Nakayama K."/>
        </authorList>
    </citation>
    <scope>NUCLEOTIDE SEQUENCE</scope>
</reference>